<dbReference type="InterPro" id="IPR036388">
    <property type="entry name" value="WH-like_DNA-bd_sf"/>
</dbReference>
<evidence type="ECO:0000256" key="2">
    <source>
        <dbReference type="ARBA" id="ARBA00023015"/>
    </source>
</evidence>
<dbReference type="AlphaFoldDB" id="Q2SFZ0"/>
<evidence type="ECO:0000313" key="7">
    <source>
        <dbReference type="Proteomes" id="UP000000238"/>
    </source>
</evidence>
<gene>
    <name evidence="6" type="ordered locus">HCH_03697</name>
</gene>
<dbReference type="GO" id="GO:0006351">
    <property type="term" value="P:DNA-templated transcription"/>
    <property type="evidence" value="ECO:0007669"/>
    <property type="project" value="TreeGrafter"/>
</dbReference>
<keyword evidence="3" id="KW-0238">DNA-binding</keyword>
<accession>Q2SFZ0</accession>
<evidence type="ECO:0000259" key="5">
    <source>
        <dbReference type="PROSITE" id="PS50931"/>
    </source>
</evidence>
<dbReference type="InterPro" id="IPR058163">
    <property type="entry name" value="LysR-type_TF_proteobact-type"/>
</dbReference>
<evidence type="ECO:0000256" key="3">
    <source>
        <dbReference type="ARBA" id="ARBA00023125"/>
    </source>
</evidence>
<proteinExistence type="inferred from homology"/>
<dbReference type="PANTHER" id="PTHR30537:SF26">
    <property type="entry name" value="GLYCINE CLEAVAGE SYSTEM TRANSCRIPTIONAL ACTIVATOR"/>
    <property type="match status" value="1"/>
</dbReference>
<dbReference type="eggNOG" id="COG0583">
    <property type="taxonomic scope" value="Bacteria"/>
</dbReference>
<dbReference type="Pfam" id="PF00126">
    <property type="entry name" value="HTH_1"/>
    <property type="match status" value="1"/>
</dbReference>
<dbReference type="OrthoDB" id="5526340at2"/>
<reference evidence="6 7" key="1">
    <citation type="journal article" date="2005" name="Nucleic Acids Res.">
        <title>Genomic blueprint of Hahella chejuensis, a marine microbe producing an algicidal agent.</title>
        <authorList>
            <person name="Jeong H."/>
            <person name="Yim J.H."/>
            <person name="Lee C."/>
            <person name="Choi S.-H."/>
            <person name="Park Y.K."/>
            <person name="Yoon S.H."/>
            <person name="Hur C.-G."/>
            <person name="Kang H.-Y."/>
            <person name="Kim D."/>
            <person name="Lee H.H."/>
            <person name="Park K.H."/>
            <person name="Park S.-H."/>
            <person name="Park H.-S."/>
            <person name="Lee H.K."/>
            <person name="Oh T.K."/>
            <person name="Kim J.F."/>
        </authorList>
    </citation>
    <scope>NUCLEOTIDE SEQUENCE [LARGE SCALE GENOMIC DNA]</scope>
    <source>
        <strain evidence="6 7">KCTC 2396</strain>
    </source>
</reference>
<keyword evidence="4" id="KW-0804">Transcription</keyword>
<dbReference type="PANTHER" id="PTHR30537">
    <property type="entry name" value="HTH-TYPE TRANSCRIPTIONAL REGULATOR"/>
    <property type="match status" value="1"/>
</dbReference>
<dbReference type="Gene3D" id="1.10.10.10">
    <property type="entry name" value="Winged helix-like DNA-binding domain superfamily/Winged helix DNA-binding domain"/>
    <property type="match status" value="1"/>
</dbReference>
<dbReference type="PROSITE" id="PS50931">
    <property type="entry name" value="HTH_LYSR"/>
    <property type="match status" value="1"/>
</dbReference>
<dbReference type="HOGENOM" id="CLU_039613_37_2_6"/>
<dbReference type="Gene3D" id="3.40.190.10">
    <property type="entry name" value="Periplasmic binding protein-like II"/>
    <property type="match status" value="2"/>
</dbReference>
<keyword evidence="2" id="KW-0805">Transcription regulation</keyword>
<dbReference type="InterPro" id="IPR005119">
    <property type="entry name" value="LysR_subst-bd"/>
</dbReference>
<dbReference type="STRING" id="349521.HCH_03697"/>
<evidence type="ECO:0000256" key="1">
    <source>
        <dbReference type="ARBA" id="ARBA00009437"/>
    </source>
</evidence>
<dbReference type="KEGG" id="hch:HCH_03697"/>
<dbReference type="RefSeq" id="WP_011397502.1">
    <property type="nucleotide sequence ID" value="NC_007645.1"/>
</dbReference>
<dbReference type="EMBL" id="CP000155">
    <property type="protein sequence ID" value="ABC30434.1"/>
    <property type="molecule type" value="Genomic_DNA"/>
</dbReference>
<feature type="domain" description="HTH lysR-type" evidence="5">
    <location>
        <begin position="7"/>
        <end position="64"/>
    </location>
</feature>
<comment type="similarity">
    <text evidence="1">Belongs to the LysR transcriptional regulatory family.</text>
</comment>
<protein>
    <submittedName>
        <fullName evidence="6">Transcriptional regulator</fullName>
    </submittedName>
</protein>
<evidence type="ECO:0000256" key="4">
    <source>
        <dbReference type="ARBA" id="ARBA00023163"/>
    </source>
</evidence>
<name>Q2SFZ0_HAHCH</name>
<dbReference type="GO" id="GO:0003700">
    <property type="term" value="F:DNA-binding transcription factor activity"/>
    <property type="evidence" value="ECO:0007669"/>
    <property type="project" value="InterPro"/>
</dbReference>
<dbReference type="SUPFAM" id="SSF53850">
    <property type="entry name" value="Periplasmic binding protein-like II"/>
    <property type="match status" value="1"/>
</dbReference>
<organism evidence="6 7">
    <name type="scientific">Hahella chejuensis (strain KCTC 2396)</name>
    <dbReference type="NCBI Taxonomy" id="349521"/>
    <lineage>
        <taxon>Bacteria</taxon>
        <taxon>Pseudomonadati</taxon>
        <taxon>Pseudomonadota</taxon>
        <taxon>Gammaproteobacteria</taxon>
        <taxon>Oceanospirillales</taxon>
        <taxon>Hahellaceae</taxon>
        <taxon>Hahella</taxon>
    </lineage>
</organism>
<dbReference type="GO" id="GO:0043565">
    <property type="term" value="F:sequence-specific DNA binding"/>
    <property type="evidence" value="ECO:0007669"/>
    <property type="project" value="TreeGrafter"/>
</dbReference>
<dbReference type="Proteomes" id="UP000000238">
    <property type="component" value="Chromosome"/>
</dbReference>
<sequence>MRSNSRPSLKALEVFEAVARHQSFCKASEELCINHSGVSKHIKSLELHFEKRLLVRNNKQVQLTDSGQRLWEQLTQAFEIIRGACGIPHEKNFIEIKVPVTFAIRWMLPRLSRIREETELNLKVTTAWRHSVDFLKEHYDMGIIFCDDPSEEFFYEENLVAVCSKDYYEQLQGLSDQEIMNQANFISPNPSMSDWELFFSHTGLSSAQISADRMLIMDSMESAITAAVKFSGVAITDVLYVQNELAGGQLINVFSRTVKTGLGYKLTCVPSLRDSREYETLQEWITREANSQPARILSTEAVAAE</sequence>
<dbReference type="InterPro" id="IPR036390">
    <property type="entry name" value="WH_DNA-bd_sf"/>
</dbReference>
<dbReference type="InterPro" id="IPR000847">
    <property type="entry name" value="LysR_HTH_N"/>
</dbReference>
<evidence type="ECO:0000313" key="6">
    <source>
        <dbReference type="EMBL" id="ABC30434.1"/>
    </source>
</evidence>
<keyword evidence="7" id="KW-1185">Reference proteome</keyword>
<dbReference type="SUPFAM" id="SSF46785">
    <property type="entry name" value="Winged helix' DNA-binding domain"/>
    <property type="match status" value="1"/>
</dbReference>
<dbReference type="Pfam" id="PF03466">
    <property type="entry name" value="LysR_substrate"/>
    <property type="match status" value="1"/>
</dbReference>